<accession>A0A195DJ16</accession>
<dbReference type="Gene3D" id="3.30.420.10">
    <property type="entry name" value="Ribonuclease H-like superfamily/Ribonuclease H"/>
    <property type="match status" value="2"/>
</dbReference>
<proteinExistence type="predicted"/>
<keyword evidence="2" id="KW-1185">Reference proteome</keyword>
<protein>
    <recommendedName>
        <fullName evidence="3">Histone-lysine N-methyltransferase SETMAR</fullName>
    </recommendedName>
</protein>
<organism evidence="1 2">
    <name type="scientific">Trachymyrmex cornetzi</name>
    <dbReference type="NCBI Taxonomy" id="471704"/>
    <lineage>
        <taxon>Eukaryota</taxon>
        <taxon>Metazoa</taxon>
        <taxon>Ecdysozoa</taxon>
        <taxon>Arthropoda</taxon>
        <taxon>Hexapoda</taxon>
        <taxon>Insecta</taxon>
        <taxon>Pterygota</taxon>
        <taxon>Neoptera</taxon>
        <taxon>Endopterygota</taxon>
        <taxon>Hymenoptera</taxon>
        <taxon>Apocrita</taxon>
        <taxon>Aculeata</taxon>
        <taxon>Formicoidea</taxon>
        <taxon>Formicidae</taxon>
        <taxon>Myrmicinae</taxon>
        <taxon>Trachymyrmex</taxon>
    </lineage>
</organism>
<dbReference type="GO" id="GO:0003676">
    <property type="term" value="F:nucleic acid binding"/>
    <property type="evidence" value="ECO:0007669"/>
    <property type="project" value="InterPro"/>
</dbReference>
<dbReference type="InterPro" id="IPR036397">
    <property type="entry name" value="RNaseH_sf"/>
</dbReference>
<dbReference type="Proteomes" id="UP000078492">
    <property type="component" value="Unassembled WGS sequence"/>
</dbReference>
<sequence>KYYLAVMKRLRDSIRKKRPNLWRDSSWYLHHDNAPARRMDLVLYVCVCSRKLPLRGRRFDSIEEIQKNSLNELKAISESGSQEIFEDWKNRWHKCVVVHGEYFKGD</sequence>
<evidence type="ECO:0008006" key="3">
    <source>
        <dbReference type="Google" id="ProtNLM"/>
    </source>
</evidence>
<gene>
    <name evidence="1" type="ORF">ALC57_14877</name>
</gene>
<reference evidence="1 2" key="1">
    <citation type="submission" date="2015-09" db="EMBL/GenBank/DDBJ databases">
        <title>Trachymyrmex cornetzi WGS genome.</title>
        <authorList>
            <person name="Nygaard S."/>
            <person name="Hu H."/>
            <person name="Boomsma J."/>
            <person name="Zhang G."/>
        </authorList>
    </citation>
    <scope>NUCLEOTIDE SEQUENCE [LARGE SCALE GENOMIC DNA]</scope>
    <source>
        <strain evidence="1">Tcor2-1</strain>
        <tissue evidence="1">Whole body</tissue>
    </source>
</reference>
<name>A0A195DJ16_9HYME</name>
<evidence type="ECO:0000313" key="2">
    <source>
        <dbReference type="Proteomes" id="UP000078492"/>
    </source>
</evidence>
<dbReference type="STRING" id="471704.A0A195DJ16"/>
<dbReference type="EMBL" id="KQ980800">
    <property type="protein sequence ID" value="KYN12812.1"/>
    <property type="molecule type" value="Genomic_DNA"/>
</dbReference>
<dbReference type="AlphaFoldDB" id="A0A195DJ16"/>
<feature type="non-terminal residue" evidence="1">
    <location>
        <position position="1"/>
    </location>
</feature>
<evidence type="ECO:0000313" key="1">
    <source>
        <dbReference type="EMBL" id="KYN12812.1"/>
    </source>
</evidence>